<comment type="caution">
    <text evidence="2">The sequence shown here is derived from an EMBL/GenBank/DDBJ whole genome shotgun (WGS) entry which is preliminary data.</text>
</comment>
<sequence length="447" mass="49986">MNSTAESRNSKKRIENSNRPTEGKGRRGTDTSVFFRNFFLALVASLALLFVSQAEAGAKEPPKPKYTAEQIKKKKEVLLQILKYGTTKERAGALRELEDFPKEEAGELYDLVGVILSKDPDWSMRIYALRICGTLELTNFEDKIVGLLKNDQQEISKEAVYVTKKLKFKSAIPTLTELLKAQDFTKNSNYTIALIDTLAEFPEATDAFQVLESRFQEKFNDPELRAQTALYFGKIKNGSVESLLISTFKDDKEPITIRAYSVNALGKMKSKDAIQPMTELLTKIRNLKSKTDVQDYQALKIHIITALVSLGDKDIIEELYSLARDDDAVVRLRAIKHLAETEDPAVLEILEYKAQRDPSEKVKRAAQNALNQLKKKISPDFVPPAAEKSREPSGIKRYNTRRPSSSKEESPARTDAGSQSQSPSSSDKKPDAAPQGGSGESEDLEDQ</sequence>
<protein>
    <submittedName>
        <fullName evidence="2">HEAT repeat domain-containing protein</fullName>
    </submittedName>
</protein>
<dbReference type="Proteomes" id="UP000297855">
    <property type="component" value="Unassembled WGS sequence"/>
</dbReference>
<feature type="region of interest" description="Disordered" evidence="1">
    <location>
        <begin position="1"/>
        <end position="28"/>
    </location>
</feature>
<name>A0A4R9GP27_9LEPT</name>
<accession>A0A4R9GP27</accession>
<dbReference type="PANTHER" id="PTHR12697">
    <property type="entry name" value="PBS LYASE HEAT-LIKE PROTEIN"/>
    <property type="match status" value="1"/>
</dbReference>
<dbReference type="SUPFAM" id="SSF48371">
    <property type="entry name" value="ARM repeat"/>
    <property type="match status" value="1"/>
</dbReference>
<dbReference type="OrthoDB" id="345126at2"/>
<reference evidence="2" key="1">
    <citation type="journal article" date="2019" name="PLoS Negl. Trop. Dis.">
        <title>Revisiting the worldwide diversity of Leptospira species in the environment.</title>
        <authorList>
            <person name="Vincent A.T."/>
            <person name="Schiettekatte O."/>
            <person name="Bourhy P."/>
            <person name="Veyrier F.J."/>
            <person name="Picardeau M."/>
        </authorList>
    </citation>
    <scope>NUCLEOTIDE SEQUENCE [LARGE SCALE GENOMIC DNA]</scope>
    <source>
        <strain evidence="2">SCS5</strain>
    </source>
</reference>
<dbReference type="Gene3D" id="1.25.10.10">
    <property type="entry name" value="Leucine-rich Repeat Variant"/>
    <property type="match status" value="2"/>
</dbReference>
<dbReference type="RefSeq" id="WP_135814093.1">
    <property type="nucleotide sequence ID" value="NZ_RQEV01000012.1"/>
</dbReference>
<keyword evidence="3" id="KW-1185">Reference proteome</keyword>
<dbReference type="InterPro" id="IPR016024">
    <property type="entry name" value="ARM-type_fold"/>
</dbReference>
<evidence type="ECO:0000313" key="2">
    <source>
        <dbReference type="EMBL" id="TGK17416.1"/>
    </source>
</evidence>
<dbReference type="Pfam" id="PF13646">
    <property type="entry name" value="HEAT_2"/>
    <property type="match status" value="1"/>
</dbReference>
<feature type="compositionally biased region" description="Basic and acidic residues" evidence="1">
    <location>
        <begin position="8"/>
        <end position="28"/>
    </location>
</feature>
<dbReference type="InterPro" id="IPR011989">
    <property type="entry name" value="ARM-like"/>
</dbReference>
<feature type="region of interest" description="Disordered" evidence="1">
    <location>
        <begin position="374"/>
        <end position="447"/>
    </location>
</feature>
<dbReference type="PANTHER" id="PTHR12697:SF5">
    <property type="entry name" value="DEOXYHYPUSINE HYDROXYLASE"/>
    <property type="match status" value="1"/>
</dbReference>
<dbReference type="EMBL" id="RQEV01000012">
    <property type="protein sequence ID" value="TGK17416.1"/>
    <property type="molecule type" value="Genomic_DNA"/>
</dbReference>
<organism evidence="2 3">
    <name type="scientific">Leptospira fluminis</name>
    <dbReference type="NCBI Taxonomy" id="2484979"/>
    <lineage>
        <taxon>Bacteria</taxon>
        <taxon>Pseudomonadati</taxon>
        <taxon>Spirochaetota</taxon>
        <taxon>Spirochaetia</taxon>
        <taxon>Leptospirales</taxon>
        <taxon>Leptospiraceae</taxon>
        <taxon>Leptospira</taxon>
    </lineage>
</organism>
<dbReference type="InterPro" id="IPR004155">
    <property type="entry name" value="PBS_lyase_HEAT"/>
</dbReference>
<dbReference type="Pfam" id="PF03130">
    <property type="entry name" value="HEAT_PBS"/>
    <property type="match status" value="1"/>
</dbReference>
<evidence type="ECO:0000313" key="3">
    <source>
        <dbReference type="Proteomes" id="UP000297855"/>
    </source>
</evidence>
<dbReference type="GO" id="GO:0016491">
    <property type="term" value="F:oxidoreductase activity"/>
    <property type="evidence" value="ECO:0007669"/>
    <property type="project" value="TreeGrafter"/>
</dbReference>
<proteinExistence type="predicted"/>
<gene>
    <name evidence="2" type="ORF">EHO61_13565</name>
</gene>
<evidence type="ECO:0000256" key="1">
    <source>
        <dbReference type="SAM" id="MobiDB-lite"/>
    </source>
</evidence>
<dbReference type="AlphaFoldDB" id="A0A4R9GP27"/>